<feature type="region of interest" description="Disordered" evidence="1">
    <location>
        <begin position="198"/>
        <end position="237"/>
    </location>
</feature>
<sequence length="237" mass="27622">MKKGQPLSNDISIPDSLNLFAKKIGQKAGIHGDKSKVTTKEMLTILNPTLSQFGCLPLTTFSERCDGVNDEIKKVSENYDDDKKVNDCLKRVCNNLDSICSNGIEEKTIENESETLCSTSLTDELELSFDGKWLRKYFKLPLRMAIKEIVTKKPCDPVNYLGFWLLNYRRCLERRQWQLQKDNELNYLRYMIKEPVSKEEEFSMRGEEEEEEEEEGEGEGEQGMRDWNFKHYKTMDT</sequence>
<reference evidence="2 3" key="1">
    <citation type="submission" date="2024-05" db="EMBL/GenBank/DDBJ databases">
        <title>The nuclear and mitochondrial genome assemblies of Tetragonisca angustula (Apidae: Meliponini), a tiny yet remarkable pollinator in the Neotropics.</title>
        <authorList>
            <person name="Ferrari R."/>
            <person name="Ricardo P.C."/>
            <person name="Dias F.C."/>
            <person name="Araujo N.S."/>
            <person name="Soares D.O."/>
            <person name="Zhou Q.-S."/>
            <person name="Zhu C.-D."/>
            <person name="Coutinho L."/>
            <person name="Airas M.C."/>
            <person name="Batista T.M."/>
        </authorList>
    </citation>
    <scope>NUCLEOTIDE SEQUENCE [LARGE SCALE GENOMIC DNA]</scope>
    <source>
        <strain evidence="2">ASF017062</strain>
        <tissue evidence="2">Abdomen</tissue>
    </source>
</reference>
<evidence type="ECO:0000313" key="2">
    <source>
        <dbReference type="EMBL" id="KAK9295701.1"/>
    </source>
</evidence>
<protein>
    <submittedName>
        <fullName evidence="2">Uncharacterized protein</fullName>
    </submittedName>
</protein>
<comment type="caution">
    <text evidence="2">The sequence shown here is derived from an EMBL/GenBank/DDBJ whole genome shotgun (WGS) entry which is preliminary data.</text>
</comment>
<name>A0AAW0ZDU6_9HYME</name>
<keyword evidence="3" id="KW-1185">Reference proteome</keyword>
<proteinExistence type="predicted"/>
<feature type="compositionally biased region" description="Basic and acidic residues" evidence="1">
    <location>
        <begin position="222"/>
        <end position="237"/>
    </location>
</feature>
<evidence type="ECO:0000256" key="1">
    <source>
        <dbReference type="SAM" id="MobiDB-lite"/>
    </source>
</evidence>
<accession>A0AAW0ZDU6</accession>
<dbReference type="CDD" id="cd22966">
    <property type="entry name" value="DD_DYDC-like"/>
    <property type="match status" value="1"/>
</dbReference>
<dbReference type="InterPro" id="IPR049630">
    <property type="entry name" value="DYDC-like_DD"/>
</dbReference>
<dbReference type="AlphaFoldDB" id="A0AAW0ZDU6"/>
<evidence type="ECO:0000313" key="3">
    <source>
        <dbReference type="Proteomes" id="UP001432146"/>
    </source>
</evidence>
<dbReference type="EMBL" id="JAWNGG020000244">
    <property type="protein sequence ID" value="KAK9295701.1"/>
    <property type="molecule type" value="Genomic_DNA"/>
</dbReference>
<feature type="compositionally biased region" description="Acidic residues" evidence="1">
    <location>
        <begin position="207"/>
        <end position="220"/>
    </location>
</feature>
<dbReference type="Pfam" id="PF05186">
    <property type="entry name" value="Dpy-30"/>
    <property type="match status" value="1"/>
</dbReference>
<dbReference type="Proteomes" id="UP001432146">
    <property type="component" value="Unassembled WGS sequence"/>
</dbReference>
<gene>
    <name evidence="2" type="ORF">QLX08_010043</name>
</gene>
<dbReference type="InterPro" id="IPR007858">
    <property type="entry name" value="Dpy-30_motif"/>
</dbReference>
<organism evidence="2 3">
    <name type="scientific">Tetragonisca angustula</name>
    <dbReference type="NCBI Taxonomy" id="166442"/>
    <lineage>
        <taxon>Eukaryota</taxon>
        <taxon>Metazoa</taxon>
        <taxon>Ecdysozoa</taxon>
        <taxon>Arthropoda</taxon>
        <taxon>Hexapoda</taxon>
        <taxon>Insecta</taxon>
        <taxon>Pterygota</taxon>
        <taxon>Neoptera</taxon>
        <taxon>Endopterygota</taxon>
        <taxon>Hymenoptera</taxon>
        <taxon>Apocrita</taxon>
        <taxon>Aculeata</taxon>
        <taxon>Apoidea</taxon>
        <taxon>Anthophila</taxon>
        <taxon>Apidae</taxon>
        <taxon>Tetragonisca</taxon>
    </lineage>
</organism>